<evidence type="ECO:0000256" key="2">
    <source>
        <dbReference type="ARBA" id="ARBA00022670"/>
    </source>
</evidence>
<dbReference type="Pfam" id="PF00877">
    <property type="entry name" value="NLPC_P60"/>
    <property type="match status" value="1"/>
</dbReference>
<evidence type="ECO:0000313" key="6">
    <source>
        <dbReference type="EMBL" id="MBL0372706.1"/>
    </source>
</evidence>
<dbReference type="GO" id="GO:0006508">
    <property type="term" value="P:proteolysis"/>
    <property type="evidence" value="ECO:0007669"/>
    <property type="project" value="UniProtKB-KW"/>
</dbReference>
<comment type="similarity">
    <text evidence="1">Belongs to the peptidase C40 family.</text>
</comment>
<dbReference type="PROSITE" id="PS51935">
    <property type="entry name" value="NLPC_P60"/>
    <property type="match status" value="1"/>
</dbReference>
<dbReference type="GO" id="GO:0008234">
    <property type="term" value="F:cysteine-type peptidase activity"/>
    <property type="evidence" value="ECO:0007669"/>
    <property type="project" value="UniProtKB-KW"/>
</dbReference>
<dbReference type="InterPro" id="IPR000064">
    <property type="entry name" value="NLP_P60_dom"/>
</dbReference>
<dbReference type="RefSeq" id="WP_201657858.1">
    <property type="nucleotide sequence ID" value="NZ_JAEQNC010000005.1"/>
</dbReference>
<keyword evidence="4" id="KW-0788">Thiol protease</keyword>
<evidence type="ECO:0000256" key="3">
    <source>
        <dbReference type="ARBA" id="ARBA00022801"/>
    </source>
</evidence>
<feature type="domain" description="NlpC/P60" evidence="5">
    <location>
        <begin position="160"/>
        <end position="281"/>
    </location>
</feature>
<comment type="caution">
    <text evidence="6">The sequence shown here is derived from an EMBL/GenBank/DDBJ whole genome shotgun (WGS) entry which is preliminary data.</text>
</comment>
<keyword evidence="3" id="KW-0378">Hydrolase</keyword>
<dbReference type="Gene3D" id="3.90.1720.10">
    <property type="entry name" value="endopeptidase domain like (from Nostoc punctiforme)"/>
    <property type="match status" value="1"/>
</dbReference>
<gene>
    <name evidence="6" type="ORF">JJB09_11760</name>
</gene>
<dbReference type="InterPro" id="IPR038765">
    <property type="entry name" value="Papain-like_cys_pep_sf"/>
</dbReference>
<dbReference type="SUPFAM" id="SSF54001">
    <property type="entry name" value="Cysteine proteinases"/>
    <property type="match status" value="1"/>
</dbReference>
<dbReference type="AlphaFoldDB" id="A0A936YTG8"/>
<keyword evidence="7" id="KW-1185">Reference proteome</keyword>
<dbReference type="PANTHER" id="PTHR47053:SF1">
    <property type="entry name" value="MUREIN DD-ENDOPEPTIDASE MEPH-RELATED"/>
    <property type="match status" value="1"/>
</dbReference>
<proteinExistence type="inferred from homology"/>
<dbReference type="InterPro" id="IPR041382">
    <property type="entry name" value="SH3_16"/>
</dbReference>
<evidence type="ECO:0000256" key="4">
    <source>
        <dbReference type="ARBA" id="ARBA00022807"/>
    </source>
</evidence>
<dbReference type="PANTHER" id="PTHR47053">
    <property type="entry name" value="MUREIN DD-ENDOPEPTIDASE MEPH-RELATED"/>
    <property type="match status" value="1"/>
</dbReference>
<dbReference type="Pfam" id="PF18348">
    <property type="entry name" value="SH3_16"/>
    <property type="match status" value="1"/>
</dbReference>
<accession>A0A936YTG8</accession>
<dbReference type="InterPro" id="IPR051202">
    <property type="entry name" value="Peptidase_C40"/>
</dbReference>
<dbReference type="Proteomes" id="UP000633219">
    <property type="component" value="Unassembled WGS sequence"/>
</dbReference>
<organism evidence="6 7">
    <name type="scientific">Rhizobium setariae</name>
    <dbReference type="NCBI Taxonomy" id="2801340"/>
    <lineage>
        <taxon>Bacteria</taxon>
        <taxon>Pseudomonadati</taxon>
        <taxon>Pseudomonadota</taxon>
        <taxon>Alphaproteobacteria</taxon>
        <taxon>Hyphomicrobiales</taxon>
        <taxon>Rhizobiaceae</taxon>
        <taxon>Rhizobium/Agrobacterium group</taxon>
        <taxon>Rhizobium</taxon>
    </lineage>
</organism>
<name>A0A936YTG8_9HYPH</name>
<protein>
    <submittedName>
        <fullName evidence="6">C40 family peptidase</fullName>
    </submittedName>
</protein>
<evidence type="ECO:0000259" key="5">
    <source>
        <dbReference type="PROSITE" id="PS51935"/>
    </source>
</evidence>
<evidence type="ECO:0000256" key="1">
    <source>
        <dbReference type="ARBA" id="ARBA00007074"/>
    </source>
</evidence>
<reference evidence="6" key="1">
    <citation type="submission" date="2021-01" db="EMBL/GenBank/DDBJ databases">
        <title>Rhizobium sp. strain KVB221 16S ribosomal RNA gene Genome sequencing and assembly.</title>
        <authorList>
            <person name="Kang M."/>
        </authorList>
    </citation>
    <scope>NUCLEOTIDE SEQUENCE</scope>
    <source>
        <strain evidence="6">KVB221</strain>
    </source>
</reference>
<dbReference type="Gene3D" id="2.30.30.40">
    <property type="entry name" value="SH3 Domains"/>
    <property type="match status" value="1"/>
</dbReference>
<dbReference type="EMBL" id="JAEQNC010000005">
    <property type="protein sequence ID" value="MBL0372706.1"/>
    <property type="molecule type" value="Genomic_DNA"/>
</dbReference>
<evidence type="ECO:0000313" key="7">
    <source>
        <dbReference type="Proteomes" id="UP000633219"/>
    </source>
</evidence>
<keyword evidence="2" id="KW-0645">Protease</keyword>
<sequence>MTLERRLNAFRPDLADERLVGQVQAARFVAGKPAEIVVNKSAMRIQPDDASALDTELLWGEEVMVFDRRDGWAWAQCKLDGYVGYIKEDALGELHADKTHWVIAPRTFLYPGPDMKIPPLDTLSMGSRLTVTGEAETRGTRYLLTDRGAVIASHLAEIGVSQFNDYVSIAGRLIETPYLWGGRSSFGIDCSGIVQVALMMVGKHVLRDADMQEASIGTEIERSDLQRGDLVFWKGHVAIMEDKNMMIHANGYSMTVARERLAGAINRIAPIYGQPRLYRRP</sequence>